<keyword evidence="2" id="KW-0472">Membrane</keyword>
<feature type="domain" description="Phage shock protein PspC N-terminal" evidence="3">
    <location>
        <begin position="42"/>
        <end position="91"/>
    </location>
</feature>
<feature type="compositionally biased region" description="Low complexity" evidence="1">
    <location>
        <begin position="243"/>
        <end position="254"/>
    </location>
</feature>
<gene>
    <name evidence="4" type="ORF">DF220_05915</name>
</gene>
<proteinExistence type="predicted"/>
<protein>
    <recommendedName>
        <fullName evidence="3">Phage shock protein PspC N-terminal domain-containing protein</fullName>
    </recommendedName>
</protein>
<feature type="compositionally biased region" description="Polar residues" evidence="1">
    <location>
        <begin position="12"/>
        <end position="25"/>
    </location>
</feature>
<feature type="transmembrane region" description="Helical" evidence="2">
    <location>
        <begin position="144"/>
        <end position="166"/>
    </location>
</feature>
<feature type="compositionally biased region" description="Basic and acidic residues" evidence="1">
    <location>
        <begin position="230"/>
        <end position="242"/>
    </location>
</feature>
<feature type="transmembrane region" description="Helical" evidence="2">
    <location>
        <begin position="62"/>
        <end position="89"/>
    </location>
</feature>
<feature type="transmembrane region" description="Helical" evidence="2">
    <location>
        <begin position="110"/>
        <end position="132"/>
    </location>
</feature>
<keyword evidence="5" id="KW-1185">Reference proteome</keyword>
<feature type="region of interest" description="Disordered" evidence="1">
    <location>
        <begin position="1"/>
        <end position="25"/>
    </location>
</feature>
<evidence type="ECO:0000256" key="1">
    <source>
        <dbReference type="SAM" id="MobiDB-lite"/>
    </source>
</evidence>
<sequence>MAGRRARGHDITMTNDSPAPSQAPNGSNSFFEWMRGLGIIREPGWIGGVAAGLATRLGIDALIVRGIIVVLALLGAPALLLYAAAWALLPDTTGRIHLEELFRGTFDKAIAGIGVMLLIALLPFGSTGWWFFPGIDSGWYNGPSLAGIIWAVLLTGAAVWLVIWLARKAPSTPAGPPYSAADSTAPSETPASSASFVAGETMTAAPTAPPAPPAGSGDAELAAWKQQQAEWKRTNDEWRRDQNASAHAKQQQAAAERRRINQEAAAERRRIAEEHDRITRPGATYTLIAIGLALIAGGATALIISSFDWAVESKVVASMSASLAVLAVAIIINGFRGKRSGGSSGVAVLLVIALILTSFFSSVRGPLISDRDIIWQPAAAAHAQERTVIAGDVRLDLSDYSEEFTSNGFDRTIELTVVAGEVTVIAPADVASQVDVDVTFGSITSGRGDNRDFDTDGVGITRVFEFEPRSGSSDDDRLVLVEIHVIAGEVSVSQAR</sequence>
<name>A0A2U1T0M6_9MICO</name>
<comment type="caution">
    <text evidence="4">The sequence shown here is derived from an EMBL/GenBank/DDBJ whole genome shotgun (WGS) entry which is preliminary data.</text>
</comment>
<evidence type="ECO:0000313" key="4">
    <source>
        <dbReference type="EMBL" id="PWB97412.1"/>
    </source>
</evidence>
<dbReference type="Pfam" id="PF04024">
    <property type="entry name" value="PspC"/>
    <property type="match status" value="1"/>
</dbReference>
<feature type="transmembrane region" description="Helical" evidence="2">
    <location>
        <begin position="347"/>
        <end position="367"/>
    </location>
</feature>
<dbReference type="AlphaFoldDB" id="A0A2U1T0M6"/>
<feature type="compositionally biased region" description="Basic and acidic residues" evidence="1">
    <location>
        <begin position="255"/>
        <end position="275"/>
    </location>
</feature>
<keyword evidence="2" id="KW-0812">Transmembrane</keyword>
<accession>A0A2U1T0M6</accession>
<evidence type="ECO:0000259" key="3">
    <source>
        <dbReference type="Pfam" id="PF04024"/>
    </source>
</evidence>
<evidence type="ECO:0000313" key="5">
    <source>
        <dbReference type="Proteomes" id="UP000244978"/>
    </source>
</evidence>
<dbReference type="Proteomes" id="UP000244978">
    <property type="component" value="Unassembled WGS sequence"/>
</dbReference>
<feature type="transmembrane region" description="Helical" evidence="2">
    <location>
        <begin position="285"/>
        <end position="304"/>
    </location>
</feature>
<reference evidence="5" key="1">
    <citation type="submission" date="2018-04" db="EMBL/GenBank/DDBJ databases">
        <authorList>
            <person name="Liu S."/>
            <person name="Wang Z."/>
            <person name="Li J."/>
        </authorList>
    </citation>
    <scope>NUCLEOTIDE SEQUENCE [LARGE SCALE GENOMIC DNA]</scope>
    <source>
        <strain evidence="5">S1194</strain>
    </source>
</reference>
<dbReference type="EMBL" id="QEEX01000001">
    <property type="protein sequence ID" value="PWB97412.1"/>
    <property type="molecule type" value="Genomic_DNA"/>
</dbReference>
<keyword evidence="2" id="KW-1133">Transmembrane helix</keyword>
<dbReference type="InterPro" id="IPR007168">
    <property type="entry name" value="Phageshock_PspC_N"/>
</dbReference>
<feature type="transmembrane region" description="Helical" evidence="2">
    <location>
        <begin position="316"/>
        <end position="335"/>
    </location>
</feature>
<evidence type="ECO:0000256" key="2">
    <source>
        <dbReference type="SAM" id="Phobius"/>
    </source>
</evidence>
<organism evidence="4 5">
    <name type="scientific">Homoserinimonas hongtaonis</name>
    <dbReference type="NCBI Taxonomy" id="2079791"/>
    <lineage>
        <taxon>Bacteria</taxon>
        <taxon>Bacillati</taxon>
        <taxon>Actinomycetota</taxon>
        <taxon>Actinomycetes</taxon>
        <taxon>Micrococcales</taxon>
        <taxon>Microbacteriaceae</taxon>
        <taxon>Homoserinimonas</taxon>
    </lineage>
</organism>
<feature type="region of interest" description="Disordered" evidence="1">
    <location>
        <begin position="201"/>
        <end position="275"/>
    </location>
</feature>